<keyword evidence="3" id="KW-1185">Reference proteome</keyword>
<gene>
    <name evidence="2" type="ORF">AWC38_SpisGene17598</name>
</gene>
<dbReference type="AlphaFoldDB" id="A0A2B4RP84"/>
<reference evidence="3" key="1">
    <citation type="journal article" date="2017" name="bioRxiv">
        <title>Comparative analysis of the genomes of Stylophora pistillata and Acropora digitifera provides evidence for extensive differences between species of corals.</title>
        <authorList>
            <person name="Voolstra C.R."/>
            <person name="Li Y."/>
            <person name="Liew Y.J."/>
            <person name="Baumgarten S."/>
            <person name="Zoccola D."/>
            <person name="Flot J.-F."/>
            <person name="Tambutte S."/>
            <person name="Allemand D."/>
            <person name="Aranda M."/>
        </authorList>
    </citation>
    <scope>NUCLEOTIDE SEQUENCE [LARGE SCALE GENOMIC DNA]</scope>
</reference>
<feature type="compositionally biased region" description="Basic residues" evidence="1">
    <location>
        <begin position="71"/>
        <end position="95"/>
    </location>
</feature>
<feature type="compositionally biased region" description="Basic and acidic residues" evidence="1">
    <location>
        <begin position="119"/>
        <end position="137"/>
    </location>
</feature>
<accession>A0A2B4RP84</accession>
<evidence type="ECO:0000313" key="3">
    <source>
        <dbReference type="Proteomes" id="UP000225706"/>
    </source>
</evidence>
<evidence type="ECO:0000256" key="1">
    <source>
        <dbReference type="SAM" id="MobiDB-lite"/>
    </source>
</evidence>
<organism evidence="2 3">
    <name type="scientific">Stylophora pistillata</name>
    <name type="common">Smooth cauliflower coral</name>
    <dbReference type="NCBI Taxonomy" id="50429"/>
    <lineage>
        <taxon>Eukaryota</taxon>
        <taxon>Metazoa</taxon>
        <taxon>Cnidaria</taxon>
        <taxon>Anthozoa</taxon>
        <taxon>Hexacorallia</taxon>
        <taxon>Scleractinia</taxon>
        <taxon>Astrocoeniina</taxon>
        <taxon>Pocilloporidae</taxon>
        <taxon>Stylophora</taxon>
    </lineage>
</organism>
<sequence>MIDQWKSSNGCIRVAMSRSGMIIHGTKEIMKKVRFHPVRQVLYLTKIHPYIEVEEKINTIKPFLATPFKHKIKAVKERQHRRKRRGGRGRRGGKRRKEEDERRGGKRRREVEVEEEEERVGGKRRKEEDERGGGGGG</sequence>
<feature type="region of interest" description="Disordered" evidence="1">
    <location>
        <begin position="71"/>
        <end position="137"/>
    </location>
</feature>
<protein>
    <submittedName>
        <fullName evidence="2">Uncharacterized protein</fullName>
    </submittedName>
</protein>
<name>A0A2B4RP84_STYPI</name>
<evidence type="ECO:0000313" key="2">
    <source>
        <dbReference type="EMBL" id="PFX18052.1"/>
    </source>
</evidence>
<dbReference type="Proteomes" id="UP000225706">
    <property type="component" value="Unassembled WGS sequence"/>
</dbReference>
<comment type="caution">
    <text evidence="2">The sequence shown here is derived from an EMBL/GenBank/DDBJ whole genome shotgun (WGS) entry which is preliminary data.</text>
</comment>
<proteinExistence type="predicted"/>
<dbReference type="EMBL" id="LSMT01000434">
    <property type="protein sequence ID" value="PFX18052.1"/>
    <property type="molecule type" value="Genomic_DNA"/>
</dbReference>